<dbReference type="EMBL" id="CP011112">
    <property type="protein sequence ID" value="AKU15871.1"/>
    <property type="molecule type" value="Genomic_DNA"/>
</dbReference>
<dbReference type="FunFam" id="3.40.980.10:FF:000004">
    <property type="entry name" value="Molybdopterin molybdenumtransferase"/>
    <property type="match status" value="1"/>
</dbReference>
<dbReference type="UniPathway" id="UPA00344"/>
<evidence type="ECO:0000256" key="6">
    <source>
        <dbReference type="ARBA" id="ARBA00022679"/>
    </source>
</evidence>
<evidence type="ECO:0000256" key="1">
    <source>
        <dbReference type="ARBA" id="ARBA00001946"/>
    </source>
</evidence>
<dbReference type="PANTHER" id="PTHR10192:SF5">
    <property type="entry name" value="GEPHYRIN"/>
    <property type="match status" value="1"/>
</dbReference>
<sequence>MISLEQHRDRILSAVRPLAPTSIAVGESLGLVLAESVVGLVDLPGFTNSAMDGYAVVAADLVDAAEDSPVQLPVLGDIPAGDIEPHDLAAGSCWRIMTGAPLPAGADAVVPVEQTDGRTDEVAIRVSPHPGAAVRNVGEDVAAGDRVLESGVRLLPHHVAVCAAAGVASVDVIPAPRVAVITTGDELVPVGTPLLHGQIHDSNGPMLAAAVRAAGATCVEVLHVGDRDDESLADVVHRIAAEVDAIVTSGGISAGAYEPVKEAFAGGGAVQFDKVAMQPGKPQGFGVVGERGVPLFALPGNPVSSLVSFEVFVVPALLRMAGRSGDRISVRAKAVRGWRSPPGRVQVARVVLSHGDEGWVVSPSGGQGSHILGGLAVANALALVPAEVVEVGQGDVVEVHLLPGEELPS</sequence>
<dbReference type="GO" id="GO:0046872">
    <property type="term" value="F:metal ion binding"/>
    <property type="evidence" value="ECO:0007669"/>
    <property type="project" value="UniProtKB-UniRule"/>
</dbReference>
<dbReference type="Pfam" id="PF03453">
    <property type="entry name" value="MoeA_N"/>
    <property type="match status" value="1"/>
</dbReference>
<keyword evidence="7 11" id="KW-0479">Metal-binding</keyword>
<dbReference type="Gene3D" id="3.90.105.10">
    <property type="entry name" value="Molybdopterin biosynthesis moea protein, domain 2"/>
    <property type="match status" value="1"/>
</dbReference>
<dbReference type="AlphaFoldDB" id="A0A0K1JGN7"/>
<evidence type="ECO:0000313" key="14">
    <source>
        <dbReference type="Proteomes" id="UP000066480"/>
    </source>
</evidence>
<dbReference type="PANTHER" id="PTHR10192">
    <property type="entry name" value="MOLYBDOPTERIN BIOSYNTHESIS PROTEIN"/>
    <property type="match status" value="1"/>
</dbReference>
<comment type="pathway">
    <text evidence="3 11">Cofactor biosynthesis; molybdopterin biosynthesis.</text>
</comment>
<keyword evidence="8 11" id="KW-0460">Magnesium</keyword>
<evidence type="ECO:0000313" key="13">
    <source>
        <dbReference type="EMBL" id="AKU15871.1"/>
    </source>
</evidence>
<dbReference type="EC" id="2.10.1.1" evidence="11"/>
<dbReference type="NCBIfam" id="NF045515">
    <property type="entry name" value="Glp_gephyrin"/>
    <property type="match status" value="1"/>
</dbReference>
<keyword evidence="6 11" id="KW-0808">Transferase</keyword>
<comment type="cofactor">
    <cofactor evidence="1 11">
        <name>Mg(2+)</name>
        <dbReference type="ChEBI" id="CHEBI:18420"/>
    </cofactor>
</comment>
<comment type="function">
    <text evidence="2 11">Catalyzes the insertion of molybdate into adenylated molybdopterin with the concomitant release of AMP.</text>
</comment>
<dbReference type="Gene3D" id="2.40.340.10">
    <property type="entry name" value="MoeA, C-terminal, domain IV"/>
    <property type="match status" value="1"/>
</dbReference>
<dbReference type="InterPro" id="IPR005110">
    <property type="entry name" value="MoeA_linker/N"/>
</dbReference>
<comment type="similarity">
    <text evidence="4 11">Belongs to the MoeA family.</text>
</comment>
<dbReference type="InterPro" id="IPR001453">
    <property type="entry name" value="MoaB/Mog_dom"/>
</dbReference>
<dbReference type="STRING" id="571913.VV02_08420"/>
<dbReference type="InterPro" id="IPR036135">
    <property type="entry name" value="MoeA_linker/N_sf"/>
</dbReference>
<evidence type="ECO:0000256" key="11">
    <source>
        <dbReference type="RuleBase" id="RU365090"/>
    </source>
</evidence>
<evidence type="ECO:0000256" key="2">
    <source>
        <dbReference type="ARBA" id="ARBA00002901"/>
    </source>
</evidence>
<dbReference type="PATRIC" id="fig|571913.6.peg.1725"/>
<keyword evidence="9 11" id="KW-0501">Molybdenum cofactor biosynthesis</keyword>
<dbReference type="InterPro" id="IPR005111">
    <property type="entry name" value="MoeA_C_domain_IV"/>
</dbReference>
<evidence type="ECO:0000256" key="4">
    <source>
        <dbReference type="ARBA" id="ARBA00010763"/>
    </source>
</evidence>
<dbReference type="SUPFAM" id="SSF63882">
    <property type="entry name" value="MoeA N-terminal region -like"/>
    <property type="match status" value="1"/>
</dbReference>
<dbReference type="InterPro" id="IPR038987">
    <property type="entry name" value="MoeA-like"/>
</dbReference>
<dbReference type="Pfam" id="PF00994">
    <property type="entry name" value="MoCF_biosynth"/>
    <property type="match status" value="1"/>
</dbReference>
<dbReference type="NCBIfam" id="TIGR00177">
    <property type="entry name" value="molyb_syn"/>
    <property type="match status" value="1"/>
</dbReference>
<evidence type="ECO:0000259" key="12">
    <source>
        <dbReference type="SMART" id="SM00852"/>
    </source>
</evidence>
<dbReference type="SUPFAM" id="SSF53218">
    <property type="entry name" value="Molybdenum cofactor biosynthesis proteins"/>
    <property type="match status" value="1"/>
</dbReference>
<dbReference type="Pfam" id="PF03454">
    <property type="entry name" value="MoeA_C"/>
    <property type="match status" value="1"/>
</dbReference>
<comment type="catalytic activity">
    <reaction evidence="10">
        <text>adenylyl-molybdopterin + molybdate = Mo-molybdopterin + AMP + H(+)</text>
        <dbReference type="Rhea" id="RHEA:35047"/>
        <dbReference type="ChEBI" id="CHEBI:15378"/>
        <dbReference type="ChEBI" id="CHEBI:36264"/>
        <dbReference type="ChEBI" id="CHEBI:62727"/>
        <dbReference type="ChEBI" id="CHEBI:71302"/>
        <dbReference type="ChEBI" id="CHEBI:456215"/>
        <dbReference type="EC" id="2.10.1.1"/>
    </reaction>
</comment>
<dbReference type="GO" id="GO:0061599">
    <property type="term" value="F:molybdopterin molybdotransferase activity"/>
    <property type="evidence" value="ECO:0007669"/>
    <property type="project" value="UniProtKB-UniRule"/>
</dbReference>
<dbReference type="Gene3D" id="3.40.980.10">
    <property type="entry name" value="MoaB/Mog-like domain"/>
    <property type="match status" value="1"/>
</dbReference>
<dbReference type="Proteomes" id="UP000066480">
    <property type="component" value="Chromosome"/>
</dbReference>
<evidence type="ECO:0000256" key="8">
    <source>
        <dbReference type="ARBA" id="ARBA00022842"/>
    </source>
</evidence>
<gene>
    <name evidence="13" type="ORF">VV02_08420</name>
</gene>
<protein>
    <recommendedName>
        <fullName evidence="11">Molybdopterin molybdenumtransferase</fullName>
        <ecNumber evidence="11">2.10.1.1</ecNumber>
    </recommendedName>
</protein>
<keyword evidence="5 11" id="KW-0500">Molybdenum</keyword>
<dbReference type="FunFam" id="2.170.190.11:FF:000001">
    <property type="entry name" value="Molybdopterin molybdenumtransferase"/>
    <property type="match status" value="1"/>
</dbReference>
<evidence type="ECO:0000256" key="9">
    <source>
        <dbReference type="ARBA" id="ARBA00023150"/>
    </source>
</evidence>
<dbReference type="Gene3D" id="2.170.190.11">
    <property type="entry name" value="Molybdopterin biosynthesis moea protein, domain 3"/>
    <property type="match status" value="1"/>
</dbReference>
<dbReference type="InterPro" id="IPR036688">
    <property type="entry name" value="MoeA_C_domain_IV_sf"/>
</dbReference>
<keyword evidence="14" id="KW-1185">Reference proteome</keyword>
<dbReference type="GO" id="GO:0006777">
    <property type="term" value="P:Mo-molybdopterin cofactor biosynthetic process"/>
    <property type="evidence" value="ECO:0007669"/>
    <property type="project" value="UniProtKB-UniRule"/>
</dbReference>
<dbReference type="OrthoDB" id="9804758at2"/>
<organism evidence="13 14">
    <name type="scientific">Luteipulveratus mongoliensis</name>
    <dbReference type="NCBI Taxonomy" id="571913"/>
    <lineage>
        <taxon>Bacteria</taxon>
        <taxon>Bacillati</taxon>
        <taxon>Actinomycetota</taxon>
        <taxon>Actinomycetes</taxon>
        <taxon>Micrococcales</taxon>
        <taxon>Dermacoccaceae</taxon>
        <taxon>Luteipulveratus</taxon>
    </lineage>
</organism>
<reference evidence="13 14" key="1">
    <citation type="submission" date="2015-03" db="EMBL/GenBank/DDBJ databases">
        <title>Luteipulveratus halotolerans sp. nov., a novel actinobacterium (Dermacoccaceae) from Sarawak, Malaysia.</title>
        <authorList>
            <person name="Juboi H."/>
            <person name="Basik A."/>
            <person name="Shamsul S.S."/>
            <person name="Arnold P."/>
            <person name="Schmitt E.K."/>
            <person name="Sanglier J.-J."/>
            <person name="Yeo T."/>
        </authorList>
    </citation>
    <scope>NUCLEOTIDE SEQUENCE [LARGE SCALE GENOMIC DNA]</scope>
    <source>
        <strain evidence="13 14">MN07-A0370</strain>
    </source>
</reference>
<evidence type="ECO:0000256" key="7">
    <source>
        <dbReference type="ARBA" id="ARBA00022723"/>
    </source>
</evidence>
<accession>A0A0K1JGN7</accession>
<evidence type="ECO:0000256" key="10">
    <source>
        <dbReference type="ARBA" id="ARBA00047317"/>
    </source>
</evidence>
<proteinExistence type="inferred from homology"/>
<dbReference type="KEGG" id="lmoi:VV02_08420"/>
<dbReference type="CDD" id="cd00887">
    <property type="entry name" value="MoeA"/>
    <property type="match status" value="1"/>
</dbReference>
<dbReference type="SUPFAM" id="SSF63867">
    <property type="entry name" value="MoeA C-terminal domain-like"/>
    <property type="match status" value="1"/>
</dbReference>
<evidence type="ECO:0000256" key="5">
    <source>
        <dbReference type="ARBA" id="ARBA00022505"/>
    </source>
</evidence>
<evidence type="ECO:0000256" key="3">
    <source>
        <dbReference type="ARBA" id="ARBA00005046"/>
    </source>
</evidence>
<name>A0A0K1JGN7_9MICO</name>
<dbReference type="GO" id="GO:0005829">
    <property type="term" value="C:cytosol"/>
    <property type="evidence" value="ECO:0007669"/>
    <property type="project" value="TreeGrafter"/>
</dbReference>
<feature type="domain" description="MoaB/Mog" evidence="12">
    <location>
        <begin position="179"/>
        <end position="319"/>
    </location>
</feature>
<dbReference type="InterPro" id="IPR036425">
    <property type="entry name" value="MoaB/Mog-like_dom_sf"/>
</dbReference>
<dbReference type="SMART" id="SM00852">
    <property type="entry name" value="MoCF_biosynth"/>
    <property type="match status" value="1"/>
</dbReference>